<evidence type="ECO:0000313" key="5">
    <source>
        <dbReference type="Ensembl" id="ENSDLAP00005083016.1"/>
    </source>
</evidence>
<evidence type="ECO:0000256" key="3">
    <source>
        <dbReference type="PIRNR" id="PIRNR028983"/>
    </source>
</evidence>
<feature type="region of interest" description="Disordered" evidence="4">
    <location>
        <begin position="1"/>
        <end position="48"/>
    </location>
</feature>
<dbReference type="Proteomes" id="UP000694389">
    <property type="component" value="Unassembled WGS sequence"/>
</dbReference>
<dbReference type="GO" id="GO:0005634">
    <property type="term" value="C:nucleus"/>
    <property type="evidence" value="ECO:0007669"/>
    <property type="project" value="TreeGrafter"/>
</dbReference>
<comment type="subcellular location">
    <subcellularLocation>
        <location evidence="1">Cytoplasm</location>
        <location evidence="1">Cytoskeleton</location>
        <location evidence="1">Spindle pole</location>
    </subcellularLocation>
</comment>
<dbReference type="GO" id="GO:0000922">
    <property type="term" value="C:spindle pole"/>
    <property type="evidence" value="ECO:0007669"/>
    <property type="project" value="UniProtKB-SubCell"/>
</dbReference>
<dbReference type="Pfam" id="PF13862">
    <property type="entry name" value="BCCIP"/>
    <property type="match status" value="1"/>
</dbReference>
<proteinExistence type="inferred from homology"/>
<dbReference type="PANTHER" id="PTHR13261">
    <property type="entry name" value="BRCA2 AND CDKN1A INTERACTING PROTEIN"/>
    <property type="match status" value="1"/>
</dbReference>
<accession>A0A8P4GI15</accession>
<reference evidence="5" key="1">
    <citation type="submission" date="2025-08" db="UniProtKB">
        <authorList>
            <consortium name="Ensembl"/>
        </authorList>
    </citation>
    <scope>IDENTIFICATION</scope>
</reference>
<dbReference type="PIRSF" id="PIRSF028983">
    <property type="entry name" value="BCP1"/>
    <property type="match status" value="1"/>
</dbReference>
<evidence type="ECO:0000256" key="1">
    <source>
        <dbReference type="ARBA" id="ARBA00004647"/>
    </source>
</evidence>
<sequence>MFASMASSAKRRAVGLGQNPEESDNSSDDNPEEDGDSGEEDSEASDEEIHEEIVVDFEAHTISANDFNGVKKLLQQVFLKAHVNTSEMTDIIIQQNHIGSVIKQAEVPEDSDDDDPDEVFGFITMLNLTERKVTPPGVQCVEEVKELIVEQCDKNSTHSVAEQLEQILGDTSKPVGLLLSERFINVPPQIALPLHKQLQEEIAEAQRTNKPSGKCHYCLMISKTCKEASKSIPARGGAPKEEYMFVNAEEEFFYEQAIIKFHYTVQDEADSCLSGRWSFDDVPMKPFRTVMLIPTDRMPAIMDKLKEYLTV</sequence>
<evidence type="ECO:0000313" key="6">
    <source>
        <dbReference type="Proteomes" id="UP000694389"/>
    </source>
</evidence>
<name>A0A8P4GI15_DICLA</name>
<dbReference type="PANTHER" id="PTHR13261:SF0">
    <property type="entry name" value="BRCA2 AND CDKN1A-INTERACTING PROTEIN"/>
    <property type="match status" value="1"/>
</dbReference>
<dbReference type="InterPro" id="IPR025602">
    <property type="entry name" value="BCP1_family"/>
</dbReference>
<dbReference type="Ensembl" id="ENSDLAT00005083266.1">
    <property type="protein sequence ID" value="ENSDLAP00005083016.1"/>
    <property type="gene ID" value="ENSDLAG00005031346.1"/>
</dbReference>
<keyword evidence="6" id="KW-1185">Reference proteome</keyword>
<evidence type="ECO:0000256" key="2">
    <source>
        <dbReference type="ARBA" id="ARBA00006781"/>
    </source>
</evidence>
<organism evidence="5 6">
    <name type="scientific">Dicentrarchus labrax</name>
    <name type="common">European seabass</name>
    <name type="synonym">Morone labrax</name>
    <dbReference type="NCBI Taxonomy" id="13489"/>
    <lineage>
        <taxon>Eukaryota</taxon>
        <taxon>Metazoa</taxon>
        <taxon>Chordata</taxon>
        <taxon>Craniata</taxon>
        <taxon>Vertebrata</taxon>
        <taxon>Euteleostomi</taxon>
        <taxon>Actinopterygii</taxon>
        <taxon>Neopterygii</taxon>
        <taxon>Teleostei</taxon>
        <taxon>Neoteleostei</taxon>
        <taxon>Acanthomorphata</taxon>
        <taxon>Eupercaria</taxon>
        <taxon>Moronidae</taxon>
        <taxon>Dicentrarchus</taxon>
    </lineage>
</organism>
<protein>
    <recommendedName>
        <fullName evidence="3">Protein BCCIP homolog</fullName>
    </recommendedName>
</protein>
<dbReference type="AlphaFoldDB" id="A0A8P4GI15"/>
<evidence type="ECO:0000256" key="4">
    <source>
        <dbReference type="SAM" id="MobiDB-lite"/>
    </source>
</evidence>
<comment type="similarity">
    <text evidence="2 3">Belongs to the BCP1 family.</text>
</comment>
<feature type="compositionally biased region" description="Acidic residues" evidence="4">
    <location>
        <begin position="21"/>
        <end position="48"/>
    </location>
</feature>
<dbReference type="GeneTree" id="ENSGT00390000000696"/>
<reference evidence="5" key="2">
    <citation type="submission" date="2025-09" db="UniProtKB">
        <authorList>
            <consortium name="Ensembl"/>
        </authorList>
    </citation>
    <scope>IDENTIFICATION</scope>
</reference>